<evidence type="ECO:0000259" key="4">
    <source>
        <dbReference type="Pfam" id="PF11887"/>
    </source>
</evidence>
<dbReference type="PANTHER" id="PTHR33371:SF19">
    <property type="entry name" value="MCE-FAMILY PROTEIN MCE4A"/>
    <property type="match status" value="1"/>
</dbReference>
<dbReference type="RefSeq" id="WP_180915079.1">
    <property type="nucleotide sequence ID" value="NZ_CP059165.1"/>
</dbReference>
<reference evidence="6" key="1">
    <citation type="submission" date="2020-07" db="EMBL/GenBank/DDBJ databases">
        <title>Description of Mycobacterium gordonae subsp. intergordonae subsp.nov. and Mycobacterium gordonae subsp. gordonae subsp. nov.</title>
        <authorList>
            <person name="Yu X."/>
        </authorList>
    </citation>
    <scope>NUCLEOTIDE SEQUENCE [LARGE SCALE GENOMIC DNA]</scope>
    <source>
        <strain evidence="6">24</strain>
    </source>
</reference>
<dbReference type="InterPro" id="IPR052336">
    <property type="entry name" value="MlaD_Phospholipid_Transporter"/>
</dbReference>
<dbReference type="GO" id="GO:0051701">
    <property type="term" value="P:biological process involved in interaction with host"/>
    <property type="evidence" value="ECO:0007669"/>
    <property type="project" value="TreeGrafter"/>
</dbReference>
<feature type="region of interest" description="Disordered" evidence="1">
    <location>
        <begin position="375"/>
        <end position="456"/>
    </location>
</feature>
<feature type="domain" description="Mammalian cell entry C-terminal" evidence="4">
    <location>
        <begin position="132"/>
        <end position="356"/>
    </location>
</feature>
<dbReference type="InterPro" id="IPR024516">
    <property type="entry name" value="Mce_C"/>
</dbReference>
<dbReference type="InterPro" id="IPR003399">
    <property type="entry name" value="Mce/MlaD"/>
</dbReference>
<evidence type="ECO:0000259" key="3">
    <source>
        <dbReference type="Pfam" id="PF02470"/>
    </source>
</evidence>
<dbReference type="Pfam" id="PF11887">
    <property type="entry name" value="Mce4_CUP1"/>
    <property type="match status" value="1"/>
</dbReference>
<dbReference type="EMBL" id="CP059165">
    <property type="protein sequence ID" value="QLL06500.1"/>
    <property type="molecule type" value="Genomic_DNA"/>
</dbReference>
<name>A0A7D6IKR8_9MYCO</name>
<keyword evidence="2" id="KW-0812">Transmembrane</keyword>
<sequence>MPNSFDLNPRSPSNPRLLALGACFVVVCVIVAGLMIAKSRGKFDDLVAIEIDLVNIGDGLPASSDVKFRGALVGSVSEVTPSQHGGPNRVHVMLNPRYASGIPNNVTARVVPANLFAVSAVQLVDNGSGSGSLRSGSVVYEDRSRPTVLFQDVLTRLRQLLVNVARQPDDNSIGMLTALGKATHGRGRQLTTAGHELNEILAQLNSVIGLDDSSPSTLSALTAAADGLRQVSPELFDALDSSIRPMRTLAEKRWQLTNFLSGGLGTAGTLADGFDHQMDRLITISTEMTPALGVIADHAGEFHGVSTRMQLLANKYYDEAWDPVRKVPIAHIVLGLTPSRTYIRADCPRYGALIGPSCLTAPEVPTAPDLIPALGSMGYPPSPGLTENRPNLAPPSRSTRGAPDEPPLPGPPQETPPSAPNAPAPQSQPPESSAVPAPPGAPPQPSVIGGNVGPVGSRQEKQQLAFIAGGRIDPAIELLLGPLARGANVSIVPEPKDKP</sequence>
<evidence type="ECO:0000256" key="2">
    <source>
        <dbReference type="SAM" id="Phobius"/>
    </source>
</evidence>
<feature type="compositionally biased region" description="Pro residues" evidence="1">
    <location>
        <begin position="436"/>
        <end position="445"/>
    </location>
</feature>
<evidence type="ECO:0000313" key="6">
    <source>
        <dbReference type="Proteomes" id="UP000510682"/>
    </source>
</evidence>
<dbReference type="Pfam" id="PF02470">
    <property type="entry name" value="MlaD"/>
    <property type="match status" value="1"/>
</dbReference>
<dbReference type="AlphaFoldDB" id="A0A7D6IKR8"/>
<protein>
    <submittedName>
        <fullName evidence="5">MCE family protein</fullName>
    </submittedName>
</protein>
<proteinExistence type="predicted"/>
<dbReference type="GO" id="GO:0005576">
    <property type="term" value="C:extracellular region"/>
    <property type="evidence" value="ECO:0007669"/>
    <property type="project" value="TreeGrafter"/>
</dbReference>
<feature type="compositionally biased region" description="Pro residues" evidence="1">
    <location>
        <begin position="404"/>
        <end position="428"/>
    </location>
</feature>
<accession>A0A7D6IKR8</accession>
<evidence type="ECO:0000256" key="1">
    <source>
        <dbReference type="SAM" id="MobiDB-lite"/>
    </source>
</evidence>
<reference evidence="6" key="2">
    <citation type="submission" date="2023-07" db="EMBL/GenBank/DDBJ databases">
        <title>Description of Mycobacterium gordonae subsp. intergordonae subsp.nov. and Mycobacterium gordonae subsp. gordonae subsp. nov.</title>
        <authorList>
            <person name="Huang H."/>
        </authorList>
    </citation>
    <scope>NUCLEOTIDE SEQUENCE [LARGE SCALE GENOMIC DNA]</scope>
    <source>
        <strain evidence="6">24</strain>
    </source>
</reference>
<feature type="domain" description="Mce/MlaD" evidence="3">
    <location>
        <begin position="58"/>
        <end position="124"/>
    </location>
</feature>
<keyword evidence="2" id="KW-1133">Transmembrane helix</keyword>
<dbReference type="Proteomes" id="UP000510682">
    <property type="component" value="Chromosome"/>
</dbReference>
<organism evidence="5 6">
    <name type="scientific">Mycobacterium vicinigordonae</name>
    <dbReference type="NCBI Taxonomy" id="1719132"/>
    <lineage>
        <taxon>Bacteria</taxon>
        <taxon>Bacillati</taxon>
        <taxon>Actinomycetota</taxon>
        <taxon>Actinomycetes</taxon>
        <taxon>Mycobacteriales</taxon>
        <taxon>Mycobacteriaceae</taxon>
        <taxon>Mycobacterium</taxon>
    </lineage>
</organism>
<dbReference type="PANTHER" id="PTHR33371">
    <property type="entry name" value="INTERMEMBRANE PHOSPHOLIPID TRANSPORT SYSTEM BINDING PROTEIN MLAD-RELATED"/>
    <property type="match status" value="1"/>
</dbReference>
<keyword evidence="6" id="KW-1185">Reference proteome</keyword>
<dbReference type="KEGG" id="mgor:H0P51_22625"/>
<evidence type="ECO:0000313" key="5">
    <source>
        <dbReference type="EMBL" id="QLL06500.1"/>
    </source>
</evidence>
<feature type="transmembrane region" description="Helical" evidence="2">
    <location>
        <begin position="17"/>
        <end position="37"/>
    </location>
</feature>
<gene>
    <name evidence="5" type="ORF">H0P51_22625</name>
</gene>
<keyword evidence="2" id="KW-0472">Membrane</keyword>